<dbReference type="AlphaFoldDB" id="A0A1S3WPH4"/>
<evidence type="ECO:0000256" key="2">
    <source>
        <dbReference type="ARBA" id="ARBA00007343"/>
    </source>
</evidence>
<dbReference type="PANTHER" id="PTHR45930">
    <property type="entry name" value="G-PROTEIN COUPLED RECEPTOR 124-LIKE PROTEIN"/>
    <property type="match status" value="1"/>
</dbReference>
<organism evidence="9 10">
    <name type="scientific">Erinaceus europaeus</name>
    <name type="common">Western European hedgehog</name>
    <dbReference type="NCBI Taxonomy" id="9365"/>
    <lineage>
        <taxon>Eukaryota</taxon>
        <taxon>Metazoa</taxon>
        <taxon>Chordata</taxon>
        <taxon>Craniata</taxon>
        <taxon>Vertebrata</taxon>
        <taxon>Euteleostomi</taxon>
        <taxon>Mammalia</taxon>
        <taxon>Eutheria</taxon>
        <taxon>Laurasiatheria</taxon>
        <taxon>Eulipotyphla</taxon>
        <taxon>Erinaceidae</taxon>
        <taxon>Erinaceinae</taxon>
        <taxon>Erinaceus</taxon>
    </lineage>
</organism>
<sequence length="595" mass="63709">MDLKTVLSLPQYPGDFLHPVVYACTAVMLLCLLASVVTYLVHQSAIRISRKSRHSLLNFCLHAGLAVTAFAGGVNRTQYPVLCQAVGVVLHYSSLSAMLWICVAAGHIYQQVTKKGAPCPAADPPLAPRQPLLRLYLIGGGVPFIICGVTAATNIQNYGKEDEGTAYCWMSWEPSLGAFYGPAAFTALLTCGLLLGGLVQLRRHPERRYELRAPTEPRRAGGTGPCLRVSPGAPPCPLAASLLQNEHSLAAQLRAAACTLFLSAATWAFGALAVSQEPVLDMVFSCLYGAFCVSLGLFVLIHHCAKREDVWHCWWACCPRRPPVPDAPGEAPPDAPGPARGRCKGRDVRATQGQARCLSPVTPCCGQLARETLLEDGTHLRLPGDTCDHGLRDHSLHLPGETCDHGLCDHGLHLPEDTCDHSLHLPGDTCDHGLCDHDLHLPEGLCDHGLCDHDLHLPGDTCDHGLCDHGLPLNGCLPPRTPPLGFFSRPRMAERDYGFHVQPGPDGSTPSSCSDSDPSSLACCALAEPFPLDARASRASPPPCGYAVGPPPLEMLHSTQPLAFRGLGQNGGLKGEVLGAERNIRTGPWRNETTV</sequence>
<dbReference type="GO" id="GO:0007166">
    <property type="term" value="P:cell surface receptor signaling pathway"/>
    <property type="evidence" value="ECO:0007669"/>
    <property type="project" value="InterPro"/>
</dbReference>
<evidence type="ECO:0000256" key="5">
    <source>
        <dbReference type="ARBA" id="ARBA00023136"/>
    </source>
</evidence>
<dbReference type="GO" id="GO:0005886">
    <property type="term" value="C:plasma membrane"/>
    <property type="evidence" value="ECO:0007669"/>
    <property type="project" value="TreeGrafter"/>
</dbReference>
<dbReference type="PROSITE" id="PS50261">
    <property type="entry name" value="G_PROTEIN_RECEP_F2_4"/>
    <property type="match status" value="1"/>
</dbReference>
<feature type="transmembrane region" description="Helical" evidence="7">
    <location>
        <begin position="79"/>
        <end position="105"/>
    </location>
</feature>
<gene>
    <name evidence="10" type="primary">ADGRA1</name>
</gene>
<dbReference type="GO" id="GO:0098978">
    <property type="term" value="C:glutamatergic synapse"/>
    <property type="evidence" value="ECO:0007669"/>
    <property type="project" value="TreeGrafter"/>
</dbReference>
<feature type="transmembrane region" description="Helical" evidence="7">
    <location>
        <begin position="54"/>
        <end position="73"/>
    </location>
</feature>
<dbReference type="Gene3D" id="1.20.1070.10">
    <property type="entry name" value="Rhodopsin 7-helix transmembrane proteins"/>
    <property type="match status" value="1"/>
</dbReference>
<feature type="transmembrane region" description="Helical" evidence="7">
    <location>
        <begin position="135"/>
        <end position="155"/>
    </location>
</feature>
<evidence type="ECO:0000256" key="7">
    <source>
        <dbReference type="SAM" id="Phobius"/>
    </source>
</evidence>
<dbReference type="GO" id="GO:0014069">
    <property type="term" value="C:postsynaptic density"/>
    <property type="evidence" value="ECO:0007669"/>
    <property type="project" value="TreeGrafter"/>
</dbReference>
<proteinExistence type="inferred from homology"/>
<evidence type="ECO:0000256" key="4">
    <source>
        <dbReference type="ARBA" id="ARBA00022989"/>
    </source>
</evidence>
<dbReference type="RefSeq" id="XP_016048273.1">
    <property type="nucleotide sequence ID" value="XM_016192787.2"/>
</dbReference>
<feature type="transmembrane region" description="Helical" evidence="7">
    <location>
        <begin position="282"/>
        <end position="301"/>
    </location>
</feature>
<evidence type="ECO:0000259" key="8">
    <source>
        <dbReference type="PROSITE" id="PS50261"/>
    </source>
</evidence>
<dbReference type="GeneID" id="103123091"/>
<dbReference type="PANTHER" id="PTHR45930:SF3">
    <property type="entry name" value="ADHESION G PROTEIN-COUPLED RECEPTOR A1"/>
    <property type="match status" value="1"/>
</dbReference>
<feature type="transmembrane region" description="Helical" evidence="7">
    <location>
        <begin position="20"/>
        <end position="42"/>
    </location>
</feature>
<evidence type="ECO:0000256" key="3">
    <source>
        <dbReference type="ARBA" id="ARBA00022692"/>
    </source>
</evidence>
<reference evidence="10" key="1">
    <citation type="submission" date="2025-08" db="UniProtKB">
        <authorList>
            <consortium name="RefSeq"/>
        </authorList>
    </citation>
    <scope>IDENTIFICATION</scope>
</reference>
<dbReference type="eggNOG" id="KOG0619">
    <property type="taxonomic scope" value="Eukaryota"/>
</dbReference>
<dbReference type="InterPro" id="IPR000832">
    <property type="entry name" value="GPCR_2_secretin-like"/>
</dbReference>
<evidence type="ECO:0000256" key="1">
    <source>
        <dbReference type="ARBA" id="ARBA00004141"/>
    </source>
</evidence>
<protein>
    <submittedName>
        <fullName evidence="10">Adhesion G protein-coupled receptor A1 isoform X1</fullName>
    </submittedName>
</protein>
<evidence type="ECO:0000313" key="10">
    <source>
        <dbReference type="RefSeq" id="XP_016048273.1"/>
    </source>
</evidence>
<dbReference type="OrthoDB" id="10031018at2759"/>
<keyword evidence="4 7" id="KW-1133">Transmembrane helix</keyword>
<dbReference type="InterPro" id="IPR017983">
    <property type="entry name" value="GPCR_2_secretin-like_CS"/>
</dbReference>
<evidence type="ECO:0000313" key="9">
    <source>
        <dbReference type="Proteomes" id="UP001652624"/>
    </source>
</evidence>
<accession>A0A1S3WPH4</accession>
<dbReference type="Pfam" id="PF00002">
    <property type="entry name" value="7tm_2"/>
    <property type="match status" value="1"/>
</dbReference>
<dbReference type="InterPro" id="IPR017981">
    <property type="entry name" value="GPCR_2-like_7TM"/>
</dbReference>
<dbReference type="InParanoid" id="A0A1S3WPH4"/>
<dbReference type="FunCoup" id="A0A1S3WPH4">
    <property type="interactions" value="522"/>
</dbReference>
<feature type="domain" description="G-protein coupled receptors family 2 profile 2" evidence="8">
    <location>
        <begin position="17"/>
        <end position="307"/>
    </location>
</feature>
<keyword evidence="9" id="KW-1185">Reference proteome</keyword>
<keyword evidence="5 7" id="KW-0472">Membrane</keyword>
<name>A0A1S3WPH4_ERIEU</name>
<keyword evidence="3 7" id="KW-0812">Transmembrane</keyword>
<dbReference type="CTD" id="84435"/>
<dbReference type="InterPro" id="IPR051963">
    <property type="entry name" value="Adhesion_GPCR_A"/>
</dbReference>
<dbReference type="PROSITE" id="PS00650">
    <property type="entry name" value="G_PROTEIN_RECEP_F2_2"/>
    <property type="match status" value="1"/>
</dbReference>
<feature type="transmembrane region" description="Helical" evidence="7">
    <location>
        <begin position="179"/>
        <end position="199"/>
    </location>
</feature>
<dbReference type="Proteomes" id="UP001652624">
    <property type="component" value="Chromosome 14"/>
</dbReference>
<dbReference type="GO" id="GO:0004930">
    <property type="term" value="F:G protein-coupled receptor activity"/>
    <property type="evidence" value="ECO:0007669"/>
    <property type="project" value="InterPro"/>
</dbReference>
<comment type="subcellular location">
    <subcellularLocation>
        <location evidence="1">Membrane</location>
        <topology evidence="1">Multi-pass membrane protein</topology>
    </subcellularLocation>
</comment>
<comment type="similarity">
    <text evidence="2">Belongs to the G-protein coupled receptor 2 family. Adhesion G-protein coupled receptor (ADGR) subfamily.</text>
</comment>
<keyword evidence="6 10" id="KW-0675">Receptor</keyword>
<evidence type="ECO:0000256" key="6">
    <source>
        <dbReference type="ARBA" id="ARBA00023170"/>
    </source>
</evidence>
<feature type="transmembrane region" description="Helical" evidence="7">
    <location>
        <begin position="255"/>
        <end position="276"/>
    </location>
</feature>